<dbReference type="Proteomes" id="UP000198636">
    <property type="component" value="Unassembled WGS sequence"/>
</dbReference>
<proteinExistence type="predicted"/>
<dbReference type="InterPro" id="IPR002942">
    <property type="entry name" value="S4_RNA-bd"/>
</dbReference>
<dbReference type="Gene3D" id="3.30.1370.160">
    <property type="match status" value="1"/>
</dbReference>
<accession>A0A1G5BAC2</accession>
<evidence type="ECO:0000256" key="1">
    <source>
        <dbReference type="PROSITE-ProRule" id="PRU00182"/>
    </source>
</evidence>
<dbReference type="GO" id="GO:0003723">
    <property type="term" value="F:RNA binding"/>
    <property type="evidence" value="ECO:0007669"/>
    <property type="project" value="UniProtKB-KW"/>
</dbReference>
<dbReference type="CDD" id="cd00165">
    <property type="entry name" value="S4"/>
    <property type="match status" value="1"/>
</dbReference>
<dbReference type="Pfam" id="PF01479">
    <property type="entry name" value="S4"/>
    <property type="match status" value="1"/>
</dbReference>
<keyword evidence="1" id="KW-0694">RNA-binding</keyword>
<organism evidence="3 4">
    <name type="scientific">Alkaliphilus peptidifermentans DSM 18978</name>
    <dbReference type="NCBI Taxonomy" id="1120976"/>
    <lineage>
        <taxon>Bacteria</taxon>
        <taxon>Bacillati</taxon>
        <taxon>Bacillota</taxon>
        <taxon>Clostridia</taxon>
        <taxon>Peptostreptococcales</taxon>
        <taxon>Natronincolaceae</taxon>
        <taxon>Alkaliphilus</taxon>
    </lineage>
</organism>
<dbReference type="InterPro" id="IPR012677">
    <property type="entry name" value="Nucleotide-bd_a/b_plait_sf"/>
</dbReference>
<dbReference type="InterPro" id="IPR036986">
    <property type="entry name" value="S4_RNA-bd_sf"/>
</dbReference>
<evidence type="ECO:0000259" key="2">
    <source>
        <dbReference type="SMART" id="SM00363"/>
    </source>
</evidence>
<dbReference type="RefSeq" id="WP_091539273.1">
    <property type="nucleotide sequence ID" value="NZ_FMUS01000002.1"/>
</dbReference>
<dbReference type="AlphaFoldDB" id="A0A1G5BAC2"/>
<dbReference type="SMART" id="SM00363">
    <property type="entry name" value="S4"/>
    <property type="match status" value="1"/>
</dbReference>
<sequence>MIDKLRYTQHIQDIELQQIAVKVIDQVNSVIDKHIIRTTDFLTPYHGKAIINILVGIKGINYIFNGGYDGAERRVITIFPDYMEAESINVPIAPIEVVGSAHFNKCTHRDYLGAILGLGIKREKLGDILVHDDGSNQQVCQIIIKEDLKDYILFNLDQVGNCRVNTKEITYNDILVPRLDYKEYSGNVSSLRLDAVLGSAYNLSRSVAQSIINKELVSVNWEIIKKSGYEIKCDDVISVRGKGRVYITEVGGRTRSDRIKLSFKKPL</sequence>
<keyword evidence="4" id="KW-1185">Reference proteome</keyword>
<evidence type="ECO:0000313" key="4">
    <source>
        <dbReference type="Proteomes" id="UP000198636"/>
    </source>
</evidence>
<dbReference type="PANTHER" id="PTHR13633:SF3">
    <property type="entry name" value="MITOCHONDRIAL TRANSCRIPTION RESCUE FACTOR 1"/>
    <property type="match status" value="1"/>
</dbReference>
<dbReference type="SUPFAM" id="SSF55174">
    <property type="entry name" value="Alpha-L RNA-binding motif"/>
    <property type="match status" value="1"/>
</dbReference>
<protein>
    <submittedName>
        <fullName evidence="3">RNA-binding protein YlmH, contains S4-like domain</fullName>
    </submittedName>
</protein>
<gene>
    <name evidence="3" type="ORF">SAMN03080606_00348</name>
</gene>
<dbReference type="InterPro" id="IPR040591">
    <property type="entry name" value="RqcP2_RBD"/>
</dbReference>
<reference evidence="3 4" key="1">
    <citation type="submission" date="2016-10" db="EMBL/GenBank/DDBJ databases">
        <authorList>
            <person name="de Groot N.N."/>
        </authorList>
    </citation>
    <scope>NUCLEOTIDE SEQUENCE [LARGE SCALE GENOMIC DNA]</scope>
    <source>
        <strain evidence="3 4">DSM 18978</strain>
    </source>
</reference>
<dbReference type="PANTHER" id="PTHR13633">
    <property type="entry name" value="MITOCHONDRIAL TRANSCRIPTION RESCUE FACTOR 1"/>
    <property type="match status" value="1"/>
</dbReference>
<dbReference type="Gene3D" id="3.10.290.10">
    <property type="entry name" value="RNA-binding S4 domain"/>
    <property type="match status" value="1"/>
</dbReference>
<dbReference type="Gene3D" id="3.30.70.330">
    <property type="match status" value="1"/>
</dbReference>
<dbReference type="EMBL" id="FMUS01000002">
    <property type="protein sequence ID" value="SCX87023.1"/>
    <property type="molecule type" value="Genomic_DNA"/>
</dbReference>
<dbReference type="PROSITE" id="PS50889">
    <property type="entry name" value="S4"/>
    <property type="match status" value="1"/>
</dbReference>
<dbReference type="OrthoDB" id="9812787at2"/>
<dbReference type="Pfam" id="PF17774">
    <property type="entry name" value="YlmH_RBD"/>
    <property type="match status" value="1"/>
</dbReference>
<name>A0A1G5BAC2_9FIRM</name>
<feature type="domain" description="RNA-binding S4" evidence="2">
    <location>
        <begin position="191"/>
        <end position="253"/>
    </location>
</feature>
<dbReference type="STRING" id="1120976.SAMN03080606_00348"/>
<evidence type="ECO:0000313" key="3">
    <source>
        <dbReference type="EMBL" id="SCX87023.1"/>
    </source>
</evidence>